<evidence type="ECO:0000313" key="1">
    <source>
        <dbReference type="EMBL" id="RKP46144.1"/>
    </source>
</evidence>
<accession>A0A494XDD5</accession>
<dbReference type="Proteomes" id="UP000270342">
    <property type="component" value="Unassembled WGS sequence"/>
</dbReference>
<evidence type="ECO:0000313" key="2">
    <source>
        <dbReference type="Proteomes" id="UP000270342"/>
    </source>
</evidence>
<protein>
    <submittedName>
        <fullName evidence="1">Uncharacterized protein</fullName>
    </submittedName>
</protein>
<organism evidence="1 2">
    <name type="scientific">Pararobbsia silviterrae</name>
    <dbReference type="NCBI Taxonomy" id="1792498"/>
    <lineage>
        <taxon>Bacteria</taxon>
        <taxon>Pseudomonadati</taxon>
        <taxon>Pseudomonadota</taxon>
        <taxon>Betaproteobacteria</taxon>
        <taxon>Burkholderiales</taxon>
        <taxon>Burkholderiaceae</taxon>
        <taxon>Pararobbsia</taxon>
    </lineage>
</organism>
<sequence>MIEWIDAATRRRCAPRIPYDIRQNGALPTHGVYRMPIGGKGISMIDVRGIDDARAGDKTPD</sequence>
<keyword evidence="2" id="KW-1185">Reference proteome</keyword>
<dbReference type="EMBL" id="RBZU01000015">
    <property type="protein sequence ID" value="RKP46144.1"/>
    <property type="molecule type" value="Genomic_DNA"/>
</dbReference>
<gene>
    <name evidence="1" type="ORF">D7S86_24785</name>
</gene>
<name>A0A494XDD5_9BURK</name>
<proteinExistence type="predicted"/>
<reference evidence="1 2" key="1">
    <citation type="submission" date="2018-10" db="EMBL/GenBank/DDBJ databases">
        <title>Robbsia sp. DHC34, isolated from soil.</title>
        <authorList>
            <person name="Gao Z.-H."/>
            <person name="Qiu L.-H."/>
        </authorList>
    </citation>
    <scope>NUCLEOTIDE SEQUENCE [LARGE SCALE GENOMIC DNA]</scope>
    <source>
        <strain evidence="1 2">DHC34</strain>
    </source>
</reference>
<dbReference type="AlphaFoldDB" id="A0A494XDD5"/>
<comment type="caution">
    <text evidence="1">The sequence shown here is derived from an EMBL/GenBank/DDBJ whole genome shotgun (WGS) entry which is preliminary data.</text>
</comment>